<dbReference type="OrthoDB" id="10254565at2759"/>
<dbReference type="AlphaFoldDB" id="A0A4Z1SWT9"/>
<comment type="caution">
    <text evidence="2">The sequence shown here is derived from an EMBL/GenBank/DDBJ whole genome shotgun (WGS) entry which is preliminary data.</text>
</comment>
<evidence type="ECO:0000313" key="3">
    <source>
        <dbReference type="Proteomes" id="UP000315496"/>
    </source>
</evidence>
<feature type="region of interest" description="Disordered" evidence="1">
    <location>
        <begin position="304"/>
        <end position="328"/>
    </location>
</feature>
<dbReference type="Proteomes" id="UP000315496">
    <property type="component" value="Chromosome 3"/>
</dbReference>
<keyword evidence="3" id="KW-1185">Reference proteome</keyword>
<accession>A0A4Z1SWT9</accession>
<sequence>MTHATVTETRKGCKLTHVLRAQVPAPFENSPSSSKSSPCRIYYEKSAKASGTPQHKPVFTYHIPVAHSYEGRMTPYTTLVGPEQKEILPGGKGTGGQVQASNMPVSTPMRLSRKPKSASNQQPPVSPKRAQVIEKIVNDSVYDSTFDPLAYLEQNTMYAEHAHALEVIRNAYRDQDPLVLESGDANIGRIEYERGNLERFMNVEAITDIARSYLRSVENVANTDLEKTARMYLTETTQERHLLRRKKYLACLRENANSDMGEYERMHDLFTRLIGVEDNRTAKLPHLVCGCYNEHLDESADASYNASDISSNDEVSPEMGMTTSSAEPTSEFLLRKRGKLHMSELSSPSTQIPRASLSSIIEVGGVLNPFASKPPESSLILDSHSH</sequence>
<dbReference type="EMBL" id="VDLU01000003">
    <property type="protein sequence ID" value="TNJ27988.1"/>
    <property type="molecule type" value="Genomic_DNA"/>
</dbReference>
<evidence type="ECO:0000256" key="1">
    <source>
        <dbReference type="SAM" id="MobiDB-lite"/>
    </source>
</evidence>
<dbReference type="VEuPathDB" id="GiardiaDB:GMRT_13499"/>
<reference evidence="2 3" key="1">
    <citation type="submission" date="2019-05" db="EMBL/GenBank/DDBJ databases">
        <title>The compact genome of Giardia muris reveals important steps in the evolution of intestinal protozoan parasites.</title>
        <authorList>
            <person name="Xu F."/>
            <person name="Jimenez-Gonzalez A."/>
            <person name="Einarsson E."/>
            <person name="Astvaldsson A."/>
            <person name="Peirasmaki D."/>
            <person name="Eckmann L."/>
            <person name="Andersson J.O."/>
            <person name="Svard S.G."/>
            <person name="Jerlstrom-Hultqvist J."/>
        </authorList>
    </citation>
    <scope>NUCLEOTIDE SEQUENCE [LARGE SCALE GENOMIC DNA]</scope>
    <source>
        <strain evidence="2 3">Roberts-Thomson</strain>
    </source>
</reference>
<evidence type="ECO:0000313" key="2">
    <source>
        <dbReference type="EMBL" id="TNJ27988.1"/>
    </source>
</evidence>
<organism evidence="2 3">
    <name type="scientific">Giardia muris</name>
    <dbReference type="NCBI Taxonomy" id="5742"/>
    <lineage>
        <taxon>Eukaryota</taxon>
        <taxon>Metamonada</taxon>
        <taxon>Diplomonadida</taxon>
        <taxon>Hexamitidae</taxon>
        <taxon>Giardiinae</taxon>
        <taxon>Giardia</taxon>
    </lineage>
</organism>
<gene>
    <name evidence="2" type="ORF">GMRT_13499</name>
</gene>
<proteinExistence type="predicted"/>
<feature type="compositionally biased region" description="Polar residues" evidence="1">
    <location>
        <begin position="304"/>
        <end position="314"/>
    </location>
</feature>
<feature type="region of interest" description="Disordered" evidence="1">
    <location>
        <begin position="88"/>
        <end position="128"/>
    </location>
</feature>
<protein>
    <submittedName>
        <fullName evidence="2">Uncharacterized protein</fullName>
    </submittedName>
</protein>
<name>A0A4Z1SWT9_GIAMU</name>